<evidence type="ECO:0000256" key="7">
    <source>
        <dbReference type="ARBA" id="ARBA00023136"/>
    </source>
</evidence>
<reference evidence="12 13" key="1">
    <citation type="submission" date="2024-11" db="EMBL/GenBank/DDBJ databases">
        <title>A near-complete genome assembly of Cinchona calisaya.</title>
        <authorList>
            <person name="Lian D.C."/>
            <person name="Zhao X.W."/>
            <person name="Wei L."/>
        </authorList>
    </citation>
    <scope>NUCLEOTIDE SEQUENCE [LARGE SCALE GENOMIC DNA]</scope>
    <source>
        <tissue evidence="12">Nenye</tissue>
    </source>
</reference>
<dbReference type="PANTHER" id="PTHR45923">
    <property type="entry name" value="PROTEIN SEY1"/>
    <property type="match status" value="1"/>
</dbReference>
<comment type="similarity">
    <text evidence="8">Belongs to the TRAFAC class dynamin-like GTPase superfamily. GB1/RHD3 GTPase family.</text>
</comment>
<evidence type="ECO:0000256" key="1">
    <source>
        <dbReference type="ARBA" id="ARBA00022692"/>
    </source>
</evidence>
<evidence type="ECO:0000256" key="6">
    <source>
        <dbReference type="ARBA" id="ARBA00023134"/>
    </source>
</evidence>
<keyword evidence="2" id="KW-0547">Nucleotide-binding</keyword>
<dbReference type="GO" id="GO:0016787">
    <property type="term" value="F:hydrolase activity"/>
    <property type="evidence" value="ECO:0007669"/>
    <property type="project" value="UniProtKB-KW"/>
</dbReference>
<evidence type="ECO:0000256" key="10">
    <source>
        <dbReference type="SAM" id="Phobius"/>
    </source>
</evidence>
<dbReference type="InterPro" id="IPR008803">
    <property type="entry name" value="RHD3/Sey1"/>
</dbReference>
<dbReference type="PROSITE" id="PS51715">
    <property type="entry name" value="G_GB1_RHD3"/>
    <property type="match status" value="1"/>
</dbReference>
<feature type="region of interest" description="Disordered" evidence="9">
    <location>
        <begin position="669"/>
        <end position="689"/>
    </location>
</feature>
<evidence type="ECO:0000256" key="5">
    <source>
        <dbReference type="ARBA" id="ARBA00022989"/>
    </source>
</evidence>
<dbReference type="InterPro" id="IPR046758">
    <property type="entry name" value="Sey1/RHD3-like_3HB"/>
</dbReference>
<sequence>MERRELEIGKGKAGGGRRIWRGRGRGRGGEGGGRGGKVEQHTRRRRLGSGGGNGNDEERGKGRWRGGKRVTGEKNRAGTWRIVVLEEEEICLVMEIERETELGRRRRKVGEREKDRRGRPKRKVASEGKEMREKIELKQISHHFSCSNLLLSFIIDDGPPTAVLIDGYGNFNTEFEEKLNLAADRSRPMAVVSIIGAQSTGKSTLLNSIFKTDFRVMDSNMGMGQTTKGIWVAKCPSPNGGHGIFAIDTEGSDGVERGEDVKFENQSALFNLAISTVVIINMKCETMNLRHAGNRVLLQIVFEVMIRKFRNPHKVNLLFILRDKIECPLEILQKQLEGGLDMIWKEIPKPPAQVNDGLRDYFNIKVEALSSYKERREQFEEEVARLREWIFNSTTGERTREKTLASDFAECAKKIWDEIRADKDLDLPSYRILLAEQRSKRIANETHQAFCKDASWLQIMNEVKLGASQGFGKRVSSLINTYLSQYDEETRYYDETKREEIRKQLKFERILEEVKPAYLFLAQSIRQGILAKFEKETVDELKTNGVFVGMETTKFINEFRDKLTDVVIELANWDEPTGQLNLLETEINSKIQGFHLVNQLLGQQQRDRREFWLKIASVWGSSIGGALSVAMMILVPGGPAVAGVGATVAGVAAAVNILVPLLEDMIKKSPENTRTGDPSDPSLKPTRKG</sequence>
<comment type="caution">
    <text evidence="12">The sequence shown here is derived from an EMBL/GenBank/DDBJ whole genome shotgun (WGS) entry which is preliminary data.</text>
</comment>
<gene>
    <name evidence="12" type="ORF">ACH5RR_031694</name>
</gene>
<dbReference type="Pfam" id="PF05879">
    <property type="entry name" value="RHD3_GTPase"/>
    <property type="match status" value="1"/>
</dbReference>
<evidence type="ECO:0000256" key="3">
    <source>
        <dbReference type="ARBA" id="ARBA00022801"/>
    </source>
</evidence>
<keyword evidence="6" id="KW-0342">GTP-binding</keyword>
<feature type="region of interest" description="Disordered" evidence="9">
    <location>
        <begin position="102"/>
        <end position="130"/>
    </location>
</feature>
<dbReference type="Gene3D" id="3.40.50.300">
    <property type="entry name" value="P-loop containing nucleotide triphosphate hydrolases"/>
    <property type="match status" value="1"/>
</dbReference>
<dbReference type="InterPro" id="IPR030386">
    <property type="entry name" value="G_GB1_RHD3_dom"/>
</dbReference>
<dbReference type="EMBL" id="JBJUIK010000013">
    <property type="protein sequence ID" value="KAL3506312.1"/>
    <property type="molecule type" value="Genomic_DNA"/>
</dbReference>
<dbReference type="SUPFAM" id="SSF52540">
    <property type="entry name" value="P-loop containing nucleoside triphosphate hydrolases"/>
    <property type="match status" value="1"/>
</dbReference>
<feature type="compositionally biased region" description="Basic and acidic residues" evidence="9">
    <location>
        <begin position="1"/>
        <end position="10"/>
    </location>
</feature>
<dbReference type="Pfam" id="PF20428">
    <property type="entry name" value="Sey1_3HB"/>
    <property type="match status" value="1"/>
</dbReference>
<dbReference type="PANTHER" id="PTHR45923:SF2">
    <property type="entry name" value="PROTEIN SEY1"/>
    <property type="match status" value="1"/>
</dbReference>
<evidence type="ECO:0000259" key="11">
    <source>
        <dbReference type="PROSITE" id="PS51715"/>
    </source>
</evidence>
<dbReference type="InterPro" id="IPR027417">
    <property type="entry name" value="P-loop_NTPase"/>
</dbReference>
<dbReference type="GO" id="GO:0005525">
    <property type="term" value="F:GTP binding"/>
    <property type="evidence" value="ECO:0007669"/>
    <property type="project" value="UniProtKB-KW"/>
</dbReference>
<evidence type="ECO:0000313" key="13">
    <source>
        <dbReference type="Proteomes" id="UP001630127"/>
    </source>
</evidence>
<organism evidence="12 13">
    <name type="scientific">Cinchona calisaya</name>
    <dbReference type="NCBI Taxonomy" id="153742"/>
    <lineage>
        <taxon>Eukaryota</taxon>
        <taxon>Viridiplantae</taxon>
        <taxon>Streptophyta</taxon>
        <taxon>Embryophyta</taxon>
        <taxon>Tracheophyta</taxon>
        <taxon>Spermatophyta</taxon>
        <taxon>Magnoliopsida</taxon>
        <taxon>eudicotyledons</taxon>
        <taxon>Gunneridae</taxon>
        <taxon>Pentapetalae</taxon>
        <taxon>asterids</taxon>
        <taxon>lamiids</taxon>
        <taxon>Gentianales</taxon>
        <taxon>Rubiaceae</taxon>
        <taxon>Cinchonoideae</taxon>
        <taxon>Cinchoneae</taxon>
        <taxon>Cinchona</taxon>
    </lineage>
</organism>
<keyword evidence="13" id="KW-1185">Reference proteome</keyword>
<feature type="region of interest" description="Disordered" evidence="9">
    <location>
        <begin position="1"/>
        <end position="71"/>
    </location>
</feature>
<protein>
    <recommendedName>
        <fullName evidence="11">GB1/RHD3-type G domain-containing protein</fullName>
    </recommendedName>
</protein>
<accession>A0ABD2YKE6</accession>
<keyword evidence="3" id="KW-0378">Hydrolase</keyword>
<keyword evidence="1 10" id="KW-0812">Transmembrane</keyword>
<keyword evidence="7 10" id="KW-0472">Membrane</keyword>
<name>A0ABD2YKE6_9GENT</name>
<evidence type="ECO:0000256" key="4">
    <source>
        <dbReference type="ARBA" id="ARBA00022824"/>
    </source>
</evidence>
<feature type="transmembrane region" description="Helical" evidence="10">
    <location>
        <begin position="640"/>
        <end position="662"/>
    </location>
</feature>
<evidence type="ECO:0000256" key="9">
    <source>
        <dbReference type="SAM" id="MobiDB-lite"/>
    </source>
</evidence>
<dbReference type="AlphaFoldDB" id="A0ABD2YKE6"/>
<keyword evidence="4" id="KW-0256">Endoplasmic reticulum</keyword>
<keyword evidence="5 10" id="KW-1133">Transmembrane helix</keyword>
<evidence type="ECO:0000256" key="2">
    <source>
        <dbReference type="ARBA" id="ARBA00022741"/>
    </source>
</evidence>
<evidence type="ECO:0000256" key="8">
    <source>
        <dbReference type="PROSITE-ProRule" id="PRU01052"/>
    </source>
</evidence>
<feature type="domain" description="GB1/RHD3-type G" evidence="11">
    <location>
        <begin position="186"/>
        <end position="411"/>
    </location>
</feature>
<dbReference type="Proteomes" id="UP001630127">
    <property type="component" value="Unassembled WGS sequence"/>
</dbReference>
<evidence type="ECO:0000313" key="12">
    <source>
        <dbReference type="EMBL" id="KAL3506312.1"/>
    </source>
</evidence>
<proteinExistence type="inferred from homology"/>